<proteinExistence type="predicted"/>
<accession>A0A0J6HZ78</accession>
<sequence length="153" mass="17440">MWMDGDGPSRPLHSHTTSSAGFLFQPPPHSLRLPRLGSSPLASRRPARRRFFACVQCIHLLVPSLHFPDEPARQFLRRILPVFHDCLCSTQWPPEIRQSCASALRERRDPLHAPHLPFSWVVIPTRELKLMLLPPIFGLLGWPHRLSVPSTLA</sequence>
<gene>
    <name evidence="1" type="ORF">CPAG_00639</name>
</gene>
<name>A0A0J6HZ78_COCPO</name>
<dbReference type="AlphaFoldDB" id="A0A0J6HZ78"/>
<evidence type="ECO:0000313" key="2">
    <source>
        <dbReference type="Proteomes" id="UP000054567"/>
    </source>
</evidence>
<organism evidence="1 2">
    <name type="scientific">Coccidioides posadasii RMSCC 3488</name>
    <dbReference type="NCBI Taxonomy" id="454284"/>
    <lineage>
        <taxon>Eukaryota</taxon>
        <taxon>Fungi</taxon>
        <taxon>Dikarya</taxon>
        <taxon>Ascomycota</taxon>
        <taxon>Pezizomycotina</taxon>
        <taxon>Eurotiomycetes</taxon>
        <taxon>Eurotiomycetidae</taxon>
        <taxon>Onygenales</taxon>
        <taxon>Onygenaceae</taxon>
        <taxon>Coccidioides</taxon>
    </lineage>
</organism>
<dbReference type="EMBL" id="DS268109">
    <property type="protein sequence ID" value="KMM64287.1"/>
    <property type="molecule type" value="Genomic_DNA"/>
</dbReference>
<protein>
    <submittedName>
        <fullName evidence="1">Uncharacterized protein</fullName>
    </submittedName>
</protein>
<reference evidence="2" key="3">
    <citation type="journal article" date="2010" name="Genome Res.">
        <title>Population genomic sequencing of Coccidioides fungi reveals recent hybridization and transposon control.</title>
        <authorList>
            <person name="Neafsey D.E."/>
            <person name="Barker B.M."/>
            <person name="Sharpton T.J."/>
            <person name="Stajich J.E."/>
            <person name="Park D.J."/>
            <person name="Whiston E."/>
            <person name="Hung C.-Y."/>
            <person name="McMahan C."/>
            <person name="White J."/>
            <person name="Sykes S."/>
            <person name="Heiman D."/>
            <person name="Young S."/>
            <person name="Zeng Q."/>
            <person name="Abouelleil A."/>
            <person name="Aftuck L."/>
            <person name="Bessette D."/>
            <person name="Brown A."/>
            <person name="FitzGerald M."/>
            <person name="Lui A."/>
            <person name="Macdonald J.P."/>
            <person name="Priest M."/>
            <person name="Orbach M.J."/>
            <person name="Galgiani J.N."/>
            <person name="Kirkland T.N."/>
            <person name="Cole G.T."/>
            <person name="Birren B.W."/>
            <person name="Henn M.R."/>
            <person name="Taylor J.W."/>
            <person name="Rounsley S.D."/>
        </authorList>
    </citation>
    <scope>NUCLEOTIDE SEQUENCE [LARGE SCALE GENOMIC DNA]</scope>
    <source>
        <strain evidence="2">RMSCC 3488</strain>
    </source>
</reference>
<reference evidence="2" key="2">
    <citation type="journal article" date="2009" name="Genome Res.">
        <title>Comparative genomic analyses of the human fungal pathogens Coccidioides and their relatives.</title>
        <authorList>
            <person name="Sharpton T.J."/>
            <person name="Stajich J.E."/>
            <person name="Rounsley S.D."/>
            <person name="Gardner M.J."/>
            <person name="Wortman J.R."/>
            <person name="Jordar V.S."/>
            <person name="Maiti R."/>
            <person name="Kodira C.D."/>
            <person name="Neafsey D.E."/>
            <person name="Zeng Q."/>
            <person name="Hung C.-Y."/>
            <person name="McMahan C."/>
            <person name="Muszewska A."/>
            <person name="Grynberg M."/>
            <person name="Mandel M.A."/>
            <person name="Kellner E.M."/>
            <person name="Barker B.M."/>
            <person name="Galgiani J.N."/>
            <person name="Orbach M.J."/>
            <person name="Kirkland T.N."/>
            <person name="Cole G.T."/>
            <person name="Henn M.R."/>
            <person name="Birren B.W."/>
            <person name="Taylor J.W."/>
        </authorList>
    </citation>
    <scope>NUCLEOTIDE SEQUENCE [LARGE SCALE GENOMIC DNA]</scope>
    <source>
        <strain evidence="2">RMSCC 3488</strain>
    </source>
</reference>
<dbReference type="VEuPathDB" id="FungiDB:CPAG_00639"/>
<reference evidence="1 2" key="1">
    <citation type="submission" date="2007-06" db="EMBL/GenBank/DDBJ databases">
        <title>The Genome Sequence of Coccidioides posadasii RMSCC_3488.</title>
        <authorList>
            <consortium name="Coccidioides Genome Resources Consortium"/>
            <consortium name="The Broad Institute Genome Sequencing Platform"/>
            <person name="Henn M.R."/>
            <person name="Sykes S."/>
            <person name="Young S."/>
            <person name="Jaffe D."/>
            <person name="Berlin A."/>
            <person name="Alvarez P."/>
            <person name="Butler J."/>
            <person name="Gnerre S."/>
            <person name="Grabherr M."/>
            <person name="Mauceli E."/>
            <person name="Brockman W."/>
            <person name="Kodira C."/>
            <person name="Alvarado L."/>
            <person name="Zeng Q."/>
            <person name="Crawford M."/>
            <person name="Antoine C."/>
            <person name="Devon K."/>
            <person name="Galgiani J."/>
            <person name="Orsborn K."/>
            <person name="Lewis M.L."/>
            <person name="Nusbaum C."/>
            <person name="Galagan J."/>
            <person name="Birren B."/>
        </authorList>
    </citation>
    <scope>NUCLEOTIDE SEQUENCE [LARGE SCALE GENOMIC DNA]</scope>
    <source>
        <strain evidence="1 2">RMSCC 3488</strain>
    </source>
</reference>
<evidence type="ECO:0000313" key="1">
    <source>
        <dbReference type="EMBL" id="KMM64287.1"/>
    </source>
</evidence>
<dbReference type="Proteomes" id="UP000054567">
    <property type="component" value="Unassembled WGS sequence"/>
</dbReference>